<dbReference type="STRING" id="1314781.A0A165EB62"/>
<organism evidence="6 7">
    <name type="scientific">Exidia glandulosa HHB12029</name>
    <dbReference type="NCBI Taxonomy" id="1314781"/>
    <lineage>
        <taxon>Eukaryota</taxon>
        <taxon>Fungi</taxon>
        <taxon>Dikarya</taxon>
        <taxon>Basidiomycota</taxon>
        <taxon>Agaricomycotina</taxon>
        <taxon>Agaricomycetes</taxon>
        <taxon>Auriculariales</taxon>
        <taxon>Exidiaceae</taxon>
        <taxon>Exidia</taxon>
    </lineage>
</organism>
<dbReference type="SUPFAM" id="SSF51735">
    <property type="entry name" value="NAD(P)-binding Rossmann-fold domains"/>
    <property type="match status" value="1"/>
</dbReference>
<dbReference type="InterPro" id="IPR052178">
    <property type="entry name" value="Sec_Metab_Biosynth_SDR"/>
</dbReference>
<accession>A0A165EB62</accession>
<dbReference type="InterPro" id="IPR020904">
    <property type="entry name" value="Sc_DH/Rdtase_CS"/>
</dbReference>
<dbReference type="InterPro" id="IPR002347">
    <property type="entry name" value="SDR_fam"/>
</dbReference>
<dbReference type="PRINTS" id="PR00080">
    <property type="entry name" value="SDRFAMILY"/>
</dbReference>
<protein>
    <submittedName>
        <fullName evidence="6">Short-chain dehydrogenase</fullName>
    </submittedName>
</protein>
<dbReference type="OrthoDB" id="3819888at2759"/>
<gene>
    <name evidence="6" type="ORF">EXIGLDRAFT_653182</name>
</gene>
<dbReference type="PROSITE" id="PS00061">
    <property type="entry name" value="ADH_SHORT"/>
    <property type="match status" value="1"/>
</dbReference>
<sequence length="304" mass="31873">MDPVAAGSYGHLRAENLYNVTGRVALVTGGGTGIGLMIAQGLAINGARVYIAGRRKDVLEKAISDLAKGTGELIPLVLDVTDKASITNAVNEIEAREGRLHILVNNAGQTGPVSHFFSEPSSEPSKLGPALFENETFEQWAQLFTVNVSSAFFVTTAFLALLDKGSDDGVSSGYSSVVINISSISGLMKLSQNHFAYNASKAALIHLGKMMATEFALKSVRVRVNDIAPGVYASEMTNREGGRFTPEESTKISGSLRPLPAGRDGSDAEMAATALYLASPAGAYMNGQTLTIDGSFVAVNPAVA</sequence>
<evidence type="ECO:0000256" key="1">
    <source>
        <dbReference type="ARBA" id="ARBA00006484"/>
    </source>
</evidence>
<evidence type="ECO:0000256" key="4">
    <source>
        <dbReference type="RuleBase" id="RU000363"/>
    </source>
</evidence>
<evidence type="ECO:0000313" key="7">
    <source>
        <dbReference type="Proteomes" id="UP000077266"/>
    </source>
</evidence>
<name>A0A165EB62_EXIGL</name>
<dbReference type="Pfam" id="PF00106">
    <property type="entry name" value="adh_short"/>
    <property type="match status" value="1"/>
</dbReference>
<keyword evidence="2" id="KW-0521">NADP</keyword>
<feature type="region of interest" description="Disordered" evidence="5">
    <location>
        <begin position="240"/>
        <end position="260"/>
    </location>
</feature>
<dbReference type="InterPro" id="IPR036291">
    <property type="entry name" value="NAD(P)-bd_dom_sf"/>
</dbReference>
<dbReference type="PANTHER" id="PTHR43618">
    <property type="entry name" value="7-ALPHA-HYDROXYSTEROID DEHYDROGENASE"/>
    <property type="match status" value="1"/>
</dbReference>
<feature type="compositionally biased region" description="Basic and acidic residues" evidence="5">
    <location>
        <begin position="240"/>
        <end position="250"/>
    </location>
</feature>
<evidence type="ECO:0000256" key="2">
    <source>
        <dbReference type="ARBA" id="ARBA00022857"/>
    </source>
</evidence>
<dbReference type="InParanoid" id="A0A165EB62"/>
<dbReference type="PRINTS" id="PR00081">
    <property type="entry name" value="GDHRDH"/>
</dbReference>
<dbReference type="EMBL" id="KV426153">
    <property type="protein sequence ID" value="KZV86508.1"/>
    <property type="molecule type" value="Genomic_DNA"/>
</dbReference>
<keyword evidence="7" id="KW-1185">Reference proteome</keyword>
<keyword evidence="3" id="KW-0560">Oxidoreductase</keyword>
<dbReference type="AlphaFoldDB" id="A0A165EB62"/>
<dbReference type="PANTHER" id="PTHR43618:SF4">
    <property type="entry name" value="SHORT CHAIN DEHYDROGENASE_REDUCTASE FAMILY (AFU_ORTHOLOGUE AFUA_7G04540)"/>
    <property type="match status" value="1"/>
</dbReference>
<evidence type="ECO:0000313" key="6">
    <source>
        <dbReference type="EMBL" id="KZV86508.1"/>
    </source>
</evidence>
<dbReference type="FunFam" id="3.40.50.720:FF:000084">
    <property type="entry name" value="Short-chain dehydrogenase reductase"/>
    <property type="match status" value="1"/>
</dbReference>
<dbReference type="Proteomes" id="UP000077266">
    <property type="component" value="Unassembled WGS sequence"/>
</dbReference>
<dbReference type="Gene3D" id="3.40.50.720">
    <property type="entry name" value="NAD(P)-binding Rossmann-like Domain"/>
    <property type="match status" value="1"/>
</dbReference>
<reference evidence="6 7" key="1">
    <citation type="journal article" date="2016" name="Mol. Biol. Evol.">
        <title>Comparative Genomics of Early-Diverging Mushroom-Forming Fungi Provides Insights into the Origins of Lignocellulose Decay Capabilities.</title>
        <authorList>
            <person name="Nagy L.G."/>
            <person name="Riley R."/>
            <person name="Tritt A."/>
            <person name="Adam C."/>
            <person name="Daum C."/>
            <person name="Floudas D."/>
            <person name="Sun H."/>
            <person name="Yadav J.S."/>
            <person name="Pangilinan J."/>
            <person name="Larsson K.H."/>
            <person name="Matsuura K."/>
            <person name="Barry K."/>
            <person name="Labutti K."/>
            <person name="Kuo R."/>
            <person name="Ohm R.A."/>
            <person name="Bhattacharya S.S."/>
            <person name="Shirouzu T."/>
            <person name="Yoshinaga Y."/>
            <person name="Martin F.M."/>
            <person name="Grigoriev I.V."/>
            <person name="Hibbett D.S."/>
        </authorList>
    </citation>
    <scope>NUCLEOTIDE SEQUENCE [LARGE SCALE GENOMIC DNA]</scope>
    <source>
        <strain evidence="6 7">HHB12029</strain>
    </source>
</reference>
<proteinExistence type="inferred from homology"/>
<evidence type="ECO:0000256" key="5">
    <source>
        <dbReference type="SAM" id="MobiDB-lite"/>
    </source>
</evidence>
<evidence type="ECO:0000256" key="3">
    <source>
        <dbReference type="ARBA" id="ARBA00023002"/>
    </source>
</evidence>
<dbReference type="GO" id="GO:0016491">
    <property type="term" value="F:oxidoreductase activity"/>
    <property type="evidence" value="ECO:0007669"/>
    <property type="project" value="UniProtKB-KW"/>
</dbReference>
<comment type="similarity">
    <text evidence="1 4">Belongs to the short-chain dehydrogenases/reductases (SDR) family.</text>
</comment>